<accession>A0A4Q0MNM2</accession>
<feature type="domain" description="Glycosyl transferase family 1" evidence="1">
    <location>
        <begin position="280"/>
        <end position="437"/>
    </location>
</feature>
<dbReference type="GO" id="GO:0016757">
    <property type="term" value="F:glycosyltransferase activity"/>
    <property type="evidence" value="ECO:0007669"/>
    <property type="project" value="InterPro"/>
</dbReference>
<reference evidence="3 4" key="1">
    <citation type="submission" date="2018-12" db="EMBL/GenBank/DDBJ databases">
        <title>bacterium Hansschlegelia zhihuaiae S113.</title>
        <authorList>
            <person name="He J."/>
        </authorList>
    </citation>
    <scope>NUCLEOTIDE SEQUENCE [LARGE SCALE GENOMIC DNA]</scope>
    <source>
        <strain evidence="3 4">S 113</strain>
    </source>
</reference>
<dbReference type="Gene3D" id="3.40.50.2000">
    <property type="entry name" value="Glycogen Phosphorylase B"/>
    <property type="match status" value="2"/>
</dbReference>
<evidence type="ECO:0000259" key="2">
    <source>
        <dbReference type="Pfam" id="PF13439"/>
    </source>
</evidence>
<dbReference type="RefSeq" id="WP_128775596.1">
    <property type="nucleotide sequence ID" value="NZ_RYFI01000001.1"/>
</dbReference>
<dbReference type="SUPFAM" id="SSF53756">
    <property type="entry name" value="UDP-Glycosyltransferase/glycogen phosphorylase"/>
    <property type="match status" value="1"/>
</dbReference>
<dbReference type="Pfam" id="PF13439">
    <property type="entry name" value="Glyco_transf_4"/>
    <property type="match status" value="1"/>
</dbReference>
<keyword evidence="4" id="KW-1185">Reference proteome</keyword>
<dbReference type="PANTHER" id="PTHR12526">
    <property type="entry name" value="GLYCOSYLTRANSFERASE"/>
    <property type="match status" value="1"/>
</dbReference>
<name>A0A4Q0MNM2_9HYPH</name>
<dbReference type="AlphaFoldDB" id="A0A4Q0MNM2"/>
<evidence type="ECO:0000313" key="3">
    <source>
        <dbReference type="EMBL" id="RXF75418.1"/>
    </source>
</evidence>
<protein>
    <submittedName>
        <fullName evidence="3">Glycosyltransferase family 1 protein</fullName>
    </submittedName>
</protein>
<evidence type="ECO:0000259" key="1">
    <source>
        <dbReference type="Pfam" id="PF00534"/>
    </source>
</evidence>
<evidence type="ECO:0000313" key="4">
    <source>
        <dbReference type="Proteomes" id="UP000289708"/>
    </source>
</evidence>
<comment type="caution">
    <text evidence="3">The sequence shown here is derived from an EMBL/GenBank/DDBJ whole genome shotgun (WGS) entry which is preliminary data.</text>
</comment>
<keyword evidence="3" id="KW-0808">Transferase</keyword>
<gene>
    <name evidence="3" type="ORF">EK403_00745</name>
</gene>
<proteinExistence type="predicted"/>
<dbReference type="InterPro" id="IPR028098">
    <property type="entry name" value="Glyco_trans_4-like_N"/>
</dbReference>
<dbReference type="PANTHER" id="PTHR12526:SF635">
    <property type="entry name" value="GLYCOSYL TRANSFERASE GROUP 1"/>
    <property type="match status" value="1"/>
</dbReference>
<feature type="domain" description="Glycosyltransferase subfamily 4-like N-terminal" evidence="2">
    <location>
        <begin position="150"/>
        <end position="261"/>
    </location>
</feature>
<dbReference type="OrthoDB" id="9801573at2"/>
<sequence>MRVGDLQRIAAEIGRRRVVVLSDRYPPDSGGGAELSLHLLMREPALRDQSLVVTFDKSLPGPRRREIDGVDVLALPMNAAWPLHRMSQDQVERLKARRYGLKWPKFLAEAAACALRDPKIHGPALGLRLVGDPPGGVRMAHATVPEGRVQPEIRTVLDAVRPDVVHADNARSIMMAADVLAERAEPLVAFVRDHRFTSLRFDQALGPPDDALTFRERLAARCARAALAYRQACLRRATAVIATSAHLAETLAEIVPAGRLKRLPLEPVELPQHGLGAGGESFSILVVGTLTRNKGQAHLLEAWPEIVARIPNARIDFAGQGEARSEIERVARRLGVTDRVTLHGHVTGETLARLYRDCDVVALPTLWSEPFGRVPLEAGAAGRPVVAYASGGLVENVLDGVTGRLAPSRDVVAFAEALADLAADPQTRRRMGEAGRARVAEAYAPSRLADQLAGVWDEAAGTDAPQRSHA</sequence>
<dbReference type="Pfam" id="PF00534">
    <property type="entry name" value="Glycos_transf_1"/>
    <property type="match status" value="1"/>
</dbReference>
<dbReference type="Proteomes" id="UP000289708">
    <property type="component" value="Unassembled WGS sequence"/>
</dbReference>
<dbReference type="InterPro" id="IPR001296">
    <property type="entry name" value="Glyco_trans_1"/>
</dbReference>
<dbReference type="EMBL" id="RYFI01000001">
    <property type="protein sequence ID" value="RXF75418.1"/>
    <property type="molecule type" value="Genomic_DNA"/>
</dbReference>
<organism evidence="3 4">
    <name type="scientific">Hansschlegelia zhihuaiae</name>
    <dbReference type="NCBI Taxonomy" id="405005"/>
    <lineage>
        <taxon>Bacteria</taxon>
        <taxon>Pseudomonadati</taxon>
        <taxon>Pseudomonadota</taxon>
        <taxon>Alphaproteobacteria</taxon>
        <taxon>Hyphomicrobiales</taxon>
        <taxon>Methylopilaceae</taxon>
        <taxon>Hansschlegelia</taxon>
    </lineage>
</organism>
<dbReference type="CDD" id="cd03801">
    <property type="entry name" value="GT4_PimA-like"/>
    <property type="match status" value="1"/>
</dbReference>